<organism evidence="2 3">
    <name type="scientific">Lentilactobacillus raoultii</name>
    <dbReference type="NCBI Taxonomy" id="1987503"/>
    <lineage>
        <taxon>Bacteria</taxon>
        <taxon>Bacillati</taxon>
        <taxon>Bacillota</taxon>
        <taxon>Bacilli</taxon>
        <taxon>Lactobacillales</taxon>
        <taxon>Lactobacillaceae</taxon>
        <taxon>Lentilactobacillus</taxon>
    </lineage>
</organism>
<dbReference type="InterPro" id="IPR010982">
    <property type="entry name" value="Lambda_DNA-bd_dom_sf"/>
</dbReference>
<dbReference type="Proteomes" id="UP001597156">
    <property type="component" value="Unassembled WGS sequence"/>
</dbReference>
<dbReference type="InterPro" id="IPR053163">
    <property type="entry name" value="HTH-type_regulator_Rgg"/>
</dbReference>
<feature type="domain" description="HTH cro/C1-type" evidence="1">
    <location>
        <begin position="8"/>
        <end position="61"/>
    </location>
</feature>
<name>A0ABW3PJI7_9LACO</name>
<comment type="caution">
    <text evidence="2">The sequence shown here is derived from an EMBL/GenBank/DDBJ whole genome shotgun (WGS) entry which is preliminary data.</text>
</comment>
<sequence>MSELPQLLKAKRLELGLSQKDMAAGVISPSFYSKVENGIHDLNTIELIKILKMHSIPVVDFVAQIAKDIHPSKSALDFEALRTELYTAFFDANTKAVGAILTRLKKESQKGDRIQYLETLGKLILVILTDKVNELSDTEKQQIRCQIFKSDGWTKTSLSLFSDAMDLFGFDELAVLIHSVLKQARSKKSPDMGYQRIMASIMVNFADRCYRDHMTEPARAPLAYTCDLPPLPELMFYKLLGKYFLVLFHLPTATQIDPAIITAALKEADMQQILSRLPKIPSPPSRSTHLSNPK</sequence>
<dbReference type="EMBL" id="JBHTLH010000005">
    <property type="protein sequence ID" value="MFD1124118.1"/>
    <property type="molecule type" value="Genomic_DNA"/>
</dbReference>
<evidence type="ECO:0000313" key="2">
    <source>
        <dbReference type="EMBL" id="MFD1124118.1"/>
    </source>
</evidence>
<dbReference type="PANTHER" id="PTHR37038">
    <property type="entry name" value="TRANSCRIPTIONAL REGULATOR-RELATED"/>
    <property type="match status" value="1"/>
</dbReference>
<dbReference type="Pfam" id="PF01381">
    <property type="entry name" value="HTH_3"/>
    <property type="match status" value="1"/>
</dbReference>
<evidence type="ECO:0000259" key="1">
    <source>
        <dbReference type="PROSITE" id="PS50943"/>
    </source>
</evidence>
<keyword evidence="3" id="KW-1185">Reference proteome</keyword>
<evidence type="ECO:0000313" key="3">
    <source>
        <dbReference type="Proteomes" id="UP001597156"/>
    </source>
</evidence>
<reference evidence="3" key="1">
    <citation type="journal article" date="2019" name="Int. J. Syst. Evol. Microbiol.">
        <title>The Global Catalogue of Microorganisms (GCM) 10K type strain sequencing project: providing services to taxonomists for standard genome sequencing and annotation.</title>
        <authorList>
            <consortium name="The Broad Institute Genomics Platform"/>
            <consortium name="The Broad Institute Genome Sequencing Center for Infectious Disease"/>
            <person name="Wu L."/>
            <person name="Ma J."/>
        </authorList>
    </citation>
    <scope>NUCLEOTIDE SEQUENCE [LARGE SCALE GENOMIC DNA]</scope>
    <source>
        <strain evidence="3">CCUG 71848</strain>
    </source>
</reference>
<dbReference type="InterPro" id="IPR001387">
    <property type="entry name" value="Cro/C1-type_HTH"/>
</dbReference>
<dbReference type="CDD" id="cd00093">
    <property type="entry name" value="HTH_XRE"/>
    <property type="match status" value="1"/>
</dbReference>
<dbReference type="Gene3D" id="1.10.260.40">
    <property type="entry name" value="lambda repressor-like DNA-binding domains"/>
    <property type="match status" value="1"/>
</dbReference>
<protein>
    <submittedName>
        <fullName evidence="2">Helix-turn-helix domain-containing protein</fullName>
    </submittedName>
</protein>
<dbReference type="PROSITE" id="PS50943">
    <property type="entry name" value="HTH_CROC1"/>
    <property type="match status" value="1"/>
</dbReference>
<dbReference type="SMART" id="SM00530">
    <property type="entry name" value="HTH_XRE"/>
    <property type="match status" value="1"/>
</dbReference>
<proteinExistence type="predicted"/>
<dbReference type="InterPro" id="IPR010057">
    <property type="entry name" value="Transcription_activator_Rgg_C"/>
</dbReference>
<dbReference type="SUPFAM" id="SSF47413">
    <property type="entry name" value="lambda repressor-like DNA-binding domains"/>
    <property type="match status" value="1"/>
</dbReference>
<gene>
    <name evidence="2" type="ORF">ACFQ22_01910</name>
</gene>
<dbReference type="RefSeq" id="WP_121977723.1">
    <property type="nucleotide sequence ID" value="NZ_JBHTLH010000005.1"/>
</dbReference>
<dbReference type="Pfam" id="PF21259">
    <property type="entry name" value="Rgg_C"/>
    <property type="match status" value="1"/>
</dbReference>
<accession>A0ABW3PJI7</accession>